<dbReference type="PANTHER" id="PTHR31235">
    <property type="entry name" value="PEROXIDASE 25-RELATED"/>
    <property type="match status" value="1"/>
</dbReference>
<evidence type="ECO:0000313" key="24">
    <source>
        <dbReference type="Proteomes" id="UP000032141"/>
    </source>
</evidence>
<keyword evidence="14" id="KW-0325">Glycoprotein</keyword>
<evidence type="ECO:0000256" key="17">
    <source>
        <dbReference type="PIRSR" id="PIRSR600823-2"/>
    </source>
</evidence>
<dbReference type="Pfam" id="PF00141">
    <property type="entry name" value="peroxidase"/>
    <property type="match status" value="1"/>
</dbReference>
<name>A0A0D2ZSM1_BRAOL</name>
<dbReference type="EC" id="1.11.1.7" evidence="4 21"/>
<keyword evidence="9 21" id="KW-0732">Signal</keyword>
<comment type="similarity">
    <text evidence="21">Belongs to the peroxidase family. Classical plant (class III) peroxidase subfamily.</text>
</comment>
<dbReference type="CDD" id="cd00693">
    <property type="entry name" value="secretory_peroxidase"/>
    <property type="match status" value="1"/>
</dbReference>
<dbReference type="KEGG" id="boe:106320564"/>
<dbReference type="FunFam" id="1.10.520.10:FF:000001">
    <property type="entry name" value="Peroxidase"/>
    <property type="match status" value="1"/>
</dbReference>
<feature type="binding site" evidence="18">
    <location>
        <position position="76"/>
    </location>
    <ligand>
        <name>Ca(2+)</name>
        <dbReference type="ChEBI" id="CHEBI:29108"/>
        <label>1</label>
    </ligand>
</feature>
<dbReference type="GO" id="GO:0140825">
    <property type="term" value="F:lactoperoxidase activity"/>
    <property type="evidence" value="ECO:0007669"/>
    <property type="project" value="UniProtKB-EC"/>
</dbReference>
<comment type="subcellular location">
    <subcellularLocation>
        <location evidence="21">Secreted</location>
    </subcellularLocation>
</comment>
<evidence type="ECO:0000256" key="9">
    <source>
        <dbReference type="ARBA" id="ARBA00022729"/>
    </source>
</evidence>
<keyword evidence="8 18" id="KW-0479">Metal-binding</keyword>
<evidence type="ECO:0000256" key="4">
    <source>
        <dbReference type="ARBA" id="ARBA00012313"/>
    </source>
</evidence>
<evidence type="ECO:0000256" key="15">
    <source>
        <dbReference type="ARBA" id="ARBA00023324"/>
    </source>
</evidence>
<dbReference type="Gene3D" id="1.10.520.10">
    <property type="match status" value="1"/>
</dbReference>
<dbReference type="eggNOG" id="ENOG502QQVF">
    <property type="taxonomic scope" value="Eukaryota"/>
</dbReference>
<feature type="binding site" evidence="18">
    <location>
        <position position="93"/>
    </location>
    <ligand>
        <name>Ca(2+)</name>
        <dbReference type="ChEBI" id="CHEBI:29108"/>
        <label>1</label>
    </ligand>
</feature>
<comment type="function">
    <text evidence="2">Removal of H(2)O(2), oxidation of toxic reductants, biosynthesis and degradation of lignin, suberization, auxin catabolism, response to environmental stresses such as wounding, pathogen attack and oxidative stress. These functions might be dependent on each isozyme/isoform in each plant tissue.</text>
</comment>
<keyword evidence="15 21" id="KW-0376">Hydrogen peroxide</keyword>
<dbReference type="GeneID" id="106320564"/>
<evidence type="ECO:0000256" key="16">
    <source>
        <dbReference type="PIRSR" id="PIRSR600823-1"/>
    </source>
</evidence>
<feature type="chain" id="PRO_5005113123" description="Peroxidase" evidence="21">
    <location>
        <begin position="30"/>
        <end position="329"/>
    </location>
</feature>
<dbReference type="PROSITE" id="PS50873">
    <property type="entry name" value="PEROXIDASE_4"/>
    <property type="match status" value="1"/>
</dbReference>
<evidence type="ECO:0000256" key="11">
    <source>
        <dbReference type="ARBA" id="ARBA00023002"/>
    </source>
</evidence>
<dbReference type="STRING" id="109376.A0A0D2ZSM1"/>
<feature type="binding site" evidence="18">
    <location>
        <position position="248"/>
    </location>
    <ligand>
        <name>Ca(2+)</name>
        <dbReference type="ChEBI" id="CHEBI:29108"/>
        <label>2</label>
    </ligand>
</feature>
<keyword evidence="6 21" id="KW-0575">Peroxidase</keyword>
<evidence type="ECO:0000256" key="10">
    <source>
        <dbReference type="ARBA" id="ARBA00022837"/>
    </source>
</evidence>
<dbReference type="PROSITE" id="PS00436">
    <property type="entry name" value="PEROXIDASE_2"/>
    <property type="match status" value="1"/>
</dbReference>
<evidence type="ECO:0000256" key="8">
    <source>
        <dbReference type="ARBA" id="ARBA00022723"/>
    </source>
</evidence>
<evidence type="ECO:0000256" key="1">
    <source>
        <dbReference type="ARBA" id="ARBA00000189"/>
    </source>
</evidence>
<dbReference type="PRINTS" id="PR00458">
    <property type="entry name" value="PEROXIDASE"/>
</dbReference>
<dbReference type="SUPFAM" id="SSF48113">
    <property type="entry name" value="Heme-dependent peroxidases"/>
    <property type="match status" value="1"/>
</dbReference>
<feature type="disulfide bond" evidence="20">
    <location>
        <begin position="41"/>
        <end position="119"/>
    </location>
</feature>
<dbReference type="InterPro" id="IPR033905">
    <property type="entry name" value="Secretory_peroxidase"/>
</dbReference>
<dbReference type="InterPro" id="IPR019793">
    <property type="entry name" value="Peroxidases_heam-ligand_BS"/>
</dbReference>
<feature type="disulfide bond" evidence="20">
    <location>
        <begin position="74"/>
        <end position="79"/>
    </location>
</feature>
<dbReference type="OrthoDB" id="2113341at2759"/>
<proteinExistence type="inferred from homology"/>
<organism evidence="23 24">
    <name type="scientific">Brassica oleracea var. oleracea</name>
    <dbReference type="NCBI Taxonomy" id="109376"/>
    <lineage>
        <taxon>Eukaryota</taxon>
        <taxon>Viridiplantae</taxon>
        <taxon>Streptophyta</taxon>
        <taxon>Embryophyta</taxon>
        <taxon>Tracheophyta</taxon>
        <taxon>Spermatophyta</taxon>
        <taxon>Magnoliopsida</taxon>
        <taxon>eudicotyledons</taxon>
        <taxon>Gunneridae</taxon>
        <taxon>Pentapetalae</taxon>
        <taxon>rosids</taxon>
        <taxon>malvids</taxon>
        <taxon>Brassicales</taxon>
        <taxon>Brassicaceae</taxon>
        <taxon>Brassiceae</taxon>
        <taxon>Brassica</taxon>
    </lineage>
</organism>
<keyword evidence="24" id="KW-1185">Reference proteome</keyword>
<dbReference type="GO" id="GO:0006979">
    <property type="term" value="P:response to oxidative stress"/>
    <property type="evidence" value="ECO:0007669"/>
    <property type="project" value="UniProtKB-UniRule"/>
</dbReference>
<comment type="cofactor">
    <cofactor evidence="18 21">
        <name>Ca(2+)</name>
        <dbReference type="ChEBI" id="CHEBI:29108"/>
    </cofactor>
    <text evidence="18 21">Binds 2 calcium ions per subunit.</text>
</comment>
<feature type="binding site" evidence="18">
    <location>
        <position position="73"/>
    </location>
    <ligand>
        <name>Ca(2+)</name>
        <dbReference type="ChEBI" id="CHEBI:29108"/>
        <label>1</label>
    </ligand>
</feature>
<feature type="disulfide bond" evidence="20">
    <location>
        <begin position="204"/>
        <end position="236"/>
    </location>
</feature>
<evidence type="ECO:0000259" key="22">
    <source>
        <dbReference type="PROSITE" id="PS50873"/>
    </source>
</evidence>
<dbReference type="GO" id="GO:0020037">
    <property type="term" value="F:heme binding"/>
    <property type="evidence" value="ECO:0007669"/>
    <property type="project" value="UniProtKB-UniRule"/>
</dbReference>
<dbReference type="InterPro" id="IPR019794">
    <property type="entry name" value="Peroxidases_AS"/>
</dbReference>
<evidence type="ECO:0000256" key="3">
    <source>
        <dbReference type="ARBA" id="ARBA00006873"/>
    </source>
</evidence>
<evidence type="ECO:0000256" key="13">
    <source>
        <dbReference type="ARBA" id="ARBA00023157"/>
    </source>
</evidence>
<feature type="binding site" description="axial binding residue" evidence="18">
    <location>
        <position position="197"/>
    </location>
    <ligand>
        <name>heme b</name>
        <dbReference type="ChEBI" id="CHEBI:60344"/>
    </ligand>
    <ligandPart>
        <name>Fe</name>
        <dbReference type="ChEBI" id="CHEBI:18248"/>
    </ligandPart>
</feature>
<reference evidence="23" key="1">
    <citation type="journal article" date="2014" name="Genome Biol.">
        <title>Transcriptome and methylome profiling reveals relics of genome dominance in the mesopolyploid Brassica oleracea.</title>
        <authorList>
            <person name="Parkin I.A."/>
            <person name="Koh C."/>
            <person name="Tang H."/>
            <person name="Robinson S.J."/>
            <person name="Kagale S."/>
            <person name="Clarke W.E."/>
            <person name="Town C.D."/>
            <person name="Nixon J."/>
            <person name="Krishnakumar V."/>
            <person name="Bidwell S.L."/>
            <person name="Denoeud F."/>
            <person name="Belcram H."/>
            <person name="Links M.G."/>
            <person name="Just J."/>
            <person name="Clarke C."/>
            <person name="Bender T."/>
            <person name="Huebert T."/>
            <person name="Mason A.S."/>
            <person name="Pires J.C."/>
            <person name="Barker G."/>
            <person name="Moore J."/>
            <person name="Walley P.G."/>
            <person name="Manoli S."/>
            <person name="Batley J."/>
            <person name="Edwards D."/>
            <person name="Nelson M.N."/>
            <person name="Wang X."/>
            <person name="Paterson A.H."/>
            <person name="King G."/>
            <person name="Bancroft I."/>
            <person name="Chalhoub B."/>
            <person name="Sharpe A.G."/>
        </authorList>
    </citation>
    <scope>NUCLEOTIDE SEQUENCE [LARGE SCALE GENOMIC DNA]</scope>
    <source>
        <strain evidence="23">cv. TO1000</strain>
    </source>
</reference>
<feature type="disulfide bond" evidence="20">
    <location>
        <begin position="125"/>
        <end position="325"/>
    </location>
</feature>
<keyword evidence="10 18" id="KW-0106">Calcium</keyword>
<reference evidence="23" key="2">
    <citation type="submission" date="2015-06" db="UniProtKB">
        <authorList>
            <consortium name="EnsemblPlants"/>
        </authorList>
    </citation>
    <scope>IDENTIFICATION</scope>
</reference>
<feature type="binding site" evidence="18">
    <location>
        <position position="198"/>
    </location>
    <ligand>
        <name>Ca(2+)</name>
        <dbReference type="ChEBI" id="CHEBI:29108"/>
        <label>2</label>
    </ligand>
</feature>
<feature type="signal peptide" evidence="21">
    <location>
        <begin position="1"/>
        <end position="29"/>
    </location>
</feature>
<dbReference type="Proteomes" id="UP000032141">
    <property type="component" value="Unassembled WGS sequence"/>
</dbReference>
<keyword evidence="5 21" id="KW-0964">Secreted</keyword>
<dbReference type="AlphaFoldDB" id="A0A0D2ZSM1"/>
<dbReference type="Gramene" id="Bo00958s020.1">
    <property type="protein sequence ID" value="Bo00958s020.1"/>
    <property type="gene ID" value="Bo00958s020"/>
</dbReference>
<dbReference type="InterPro" id="IPR010255">
    <property type="entry name" value="Haem_peroxidase_sf"/>
</dbReference>
<dbReference type="GO" id="GO:0042744">
    <property type="term" value="P:hydrogen peroxide catabolic process"/>
    <property type="evidence" value="ECO:0007669"/>
    <property type="project" value="UniProtKB-KW"/>
</dbReference>
<feature type="binding site" evidence="18">
    <location>
        <position position="256"/>
    </location>
    <ligand>
        <name>Ca(2+)</name>
        <dbReference type="ChEBI" id="CHEBI:29108"/>
        <label>2</label>
    </ligand>
</feature>
<comment type="similarity">
    <text evidence="3">Belongs to the peroxidase family. Ascorbate peroxidase subfamily.</text>
</comment>
<evidence type="ECO:0000256" key="6">
    <source>
        <dbReference type="ARBA" id="ARBA00022559"/>
    </source>
</evidence>
<evidence type="ECO:0000256" key="12">
    <source>
        <dbReference type="ARBA" id="ARBA00023004"/>
    </source>
</evidence>
<sequence>MAALHMNISCLIFLQVLLLLLSLFAQTNAQGLKVGFYDNTCPKAEGIVKKSVLDAIKKDRTIGAPLLRMFFHDCFVRGCEGSVLLELKNKKDEKNAPPNLSLRGFEIIDNVKAAVEKECPGVVSCSDVLALLARDAVVALNGPSWGVETGRRDGRVTNINEARANLPSPFDNITSLITQFRSKGLDKKDLVVLSGGHTVGNGHCPLITNRLYNFTGKGDSDPNLDTEYAANLRGRCKPTDTTTALEMDPGSFKTFDKSYFKLVSQRRGFFQSDAALLDNQETKSYVLKQTKSYGSTFFKDFGVSMVKMGRIGVLTGRAGEVRKKCRMVN</sequence>
<feature type="binding site" evidence="17">
    <location>
        <position position="167"/>
    </location>
    <ligand>
        <name>substrate</name>
    </ligand>
</feature>
<dbReference type="InterPro" id="IPR002016">
    <property type="entry name" value="Haem_peroxidase"/>
</dbReference>
<dbReference type="Gene3D" id="1.10.420.10">
    <property type="entry name" value="Peroxidase, domain 2"/>
    <property type="match status" value="1"/>
</dbReference>
<keyword evidence="13 20" id="KW-1015">Disulfide bond</keyword>
<dbReference type="GO" id="GO:0046872">
    <property type="term" value="F:metal ion binding"/>
    <property type="evidence" value="ECO:0007669"/>
    <property type="project" value="UniProtKB-UniRule"/>
</dbReference>
<evidence type="ECO:0000256" key="21">
    <source>
        <dbReference type="RuleBase" id="RU362060"/>
    </source>
</evidence>
<evidence type="ECO:0000313" key="23">
    <source>
        <dbReference type="EnsemblPlants" id="Bo00958s020.1"/>
    </source>
</evidence>
<feature type="binding site" evidence="18">
    <location>
        <position position="82"/>
    </location>
    <ligand>
        <name>Ca(2+)</name>
        <dbReference type="ChEBI" id="CHEBI:29108"/>
        <label>1</label>
    </ligand>
</feature>
<dbReference type="GO" id="GO:0005576">
    <property type="term" value="C:extracellular region"/>
    <property type="evidence" value="ECO:0007669"/>
    <property type="project" value="UniProtKB-SubCell"/>
</dbReference>
<evidence type="ECO:0000256" key="5">
    <source>
        <dbReference type="ARBA" id="ARBA00022525"/>
    </source>
</evidence>
<keyword evidence="7 21" id="KW-0349">Heme</keyword>
<dbReference type="PROSITE" id="PS00435">
    <property type="entry name" value="PEROXIDASE_1"/>
    <property type="match status" value="1"/>
</dbReference>
<keyword evidence="12 18" id="KW-0408">Iron</keyword>
<feature type="binding site" evidence="18">
    <location>
        <position position="78"/>
    </location>
    <ligand>
        <name>Ca(2+)</name>
        <dbReference type="ChEBI" id="CHEBI:29108"/>
        <label>1</label>
    </ligand>
</feature>
<dbReference type="PRINTS" id="PR00461">
    <property type="entry name" value="PLPEROXIDASE"/>
</dbReference>
<dbReference type="RefSeq" id="XP_013614401.1">
    <property type="nucleotide sequence ID" value="XM_013758947.1"/>
</dbReference>
<comment type="catalytic activity">
    <reaction evidence="1 21">
        <text>2 a phenolic donor + H2O2 = 2 a phenolic radical donor + 2 H2O</text>
        <dbReference type="Rhea" id="RHEA:56136"/>
        <dbReference type="ChEBI" id="CHEBI:15377"/>
        <dbReference type="ChEBI" id="CHEBI:16240"/>
        <dbReference type="ChEBI" id="CHEBI:139520"/>
        <dbReference type="ChEBI" id="CHEBI:139521"/>
        <dbReference type="EC" id="1.11.1.7"/>
    </reaction>
</comment>
<dbReference type="FunFam" id="1.10.420.10:FF:000008">
    <property type="entry name" value="Peroxidase"/>
    <property type="match status" value="1"/>
</dbReference>
<evidence type="ECO:0000256" key="2">
    <source>
        <dbReference type="ARBA" id="ARBA00002322"/>
    </source>
</evidence>
<feature type="site" description="Transition state stabilizer" evidence="19">
    <location>
        <position position="68"/>
    </location>
</feature>
<feature type="active site" description="Proton acceptor" evidence="16">
    <location>
        <position position="72"/>
    </location>
</feature>
<evidence type="ECO:0000256" key="7">
    <source>
        <dbReference type="ARBA" id="ARBA00022617"/>
    </source>
</evidence>
<keyword evidence="11 21" id="KW-0560">Oxidoreductase</keyword>
<dbReference type="HOGENOM" id="CLU_010543_0_3_1"/>
<dbReference type="EnsemblPlants" id="Bo00958s020.1">
    <property type="protein sequence ID" value="Bo00958s020.1"/>
    <property type="gene ID" value="Bo00958s020"/>
</dbReference>
<evidence type="ECO:0000256" key="18">
    <source>
        <dbReference type="PIRSR" id="PIRSR600823-3"/>
    </source>
</evidence>
<evidence type="ECO:0000256" key="19">
    <source>
        <dbReference type="PIRSR" id="PIRSR600823-4"/>
    </source>
</evidence>
<feature type="domain" description="Plant heme peroxidase family profile" evidence="22">
    <location>
        <begin position="31"/>
        <end position="329"/>
    </location>
</feature>
<protein>
    <recommendedName>
        <fullName evidence="4 21">Peroxidase</fullName>
        <ecNumber evidence="4 21">1.11.1.7</ecNumber>
    </recommendedName>
</protein>
<dbReference type="InterPro" id="IPR000823">
    <property type="entry name" value="Peroxidase_pln"/>
</dbReference>
<comment type="cofactor">
    <cofactor evidence="18 21">
        <name>heme b</name>
        <dbReference type="ChEBI" id="CHEBI:60344"/>
    </cofactor>
    <text evidence="18 21">Binds 1 heme b (iron(II)-protoporphyrin IX) group per subunit.</text>
</comment>
<accession>A0A0D2ZSM1</accession>
<dbReference type="OMA" id="QMNISCL"/>
<evidence type="ECO:0000256" key="14">
    <source>
        <dbReference type="ARBA" id="ARBA00023180"/>
    </source>
</evidence>
<evidence type="ECO:0000256" key="20">
    <source>
        <dbReference type="PIRSR" id="PIRSR600823-5"/>
    </source>
</evidence>